<dbReference type="RefSeq" id="XP_033460719.1">
    <property type="nucleotide sequence ID" value="XM_033606798.1"/>
</dbReference>
<protein>
    <recommendedName>
        <fullName evidence="7">C3H1-type domain-containing protein</fullName>
    </recommendedName>
</protein>
<dbReference type="OrthoDB" id="2270193at2759"/>
<dbReference type="InterPro" id="IPR057654">
    <property type="entry name" value="Znf-CCCH_tandem"/>
</dbReference>
<evidence type="ECO:0008006" key="7">
    <source>
        <dbReference type="Google" id="ProtNLM"/>
    </source>
</evidence>
<feature type="region of interest" description="Disordered" evidence="1">
    <location>
        <begin position="269"/>
        <end position="295"/>
    </location>
</feature>
<evidence type="ECO:0000259" key="4">
    <source>
        <dbReference type="Pfam" id="PF25543"/>
    </source>
</evidence>
<dbReference type="PANTHER" id="PTHR37543:SF1">
    <property type="entry name" value="CCCH ZINC FINGER DNA BINDING PROTEIN (AFU_ORTHOLOGUE AFUA_5G12760)"/>
    <property type="match status" value="1"/>
</dbReference>
<evidence type="ECO:0000313" key="5">
    <source>
        <dbReference type="Proteomes" id="UP000504637"/>
    </source>
</evidence>
<keyword evidence="5" id="KW-1185">Reference proteome</keyword>
<feature type="domain" description="DUF7923" evidence="2">
    <location>
        <begin position="67"/>
        <end position="249"/>
    </location>
</feature>
<proteinExistence type="predicted"/>
<evidence type="ECO:0000259" key="3">
    <source>
        <dbReference type="Pfam" id="PF25542"/>
    </source>
</evidence>
<dbReference type="Proteomes" id="UP000504637">
    <property type="component" value="Unplaced"/>
</dbReference>
<dbReference type="InterPro" id="IPR000571">
    <property type="entry name" value="Znf_CCCH"/>
</dbReference>
<name>A0A6J3M723_9PEZI</name>
<evidence type="ECO:0000256" key="1">
    <source>
        <dbReference type="SAM" id="MobiDB-lite"/>
    </source>
</evidence>
<organism evidence="6">
    <name type="scientific">Dissoconium aciculare CBS 342.82</name>
    <dbReference type="NCBI Taxonomy" id="1314786"/>
    <lineage>
        <taxon>Eukaryota</taxon>
        <taxon>Fungi</taxon>
        <taxon>Dikarya</taxon>
        <taxon>Ascomycota</taxon>
        <taxon>Pezizomycotina</taxon>
        <taxon>Dothideomycetes</taxon>
        <taxon>Dothideomycetidae</taxon>
        <taxon>Mycosphaerellales</taxon>
        <taxon>Dissoconiaceae</taxon>
        <taxon>Dissoconium</taxon>
    </lineage>
</organism>
<feature type="domain" description="C3H1-type" evidence="3">
    <location>
        <begin position="364"/>
        <end position="387"/>
    </location>
</feature>
<reference evidence="6" key="1">
    <citation type="submission" date="2020-01" db="EMBL/GenBank/DDBJ databases">
        <authorList>
            <consortium name="DOE Joint Genome Institute"/>
            <person name="Haridas S."/>
            <person name="Albert R."/>
            <person name="Binder M."/>
            <person name="Bloem J."/>
            <person name="Labutti K."/>
            <person name="Salamov A."/>
            <person name="Andreopoulos B."/>
            <person name="Baker S.E."/>
            <person name="Barry K."/>
            <person name="Bills G."/>
            <person name="Bluhm B.H."/>
            <person name="Cannon C."/>
            <person name="Castanera R."/>
            <person name="Culley D.E."/>
            <person name="Daum C."/>
            <person name="Ezra D."/>
            <person name="Gonzalez J.B."/>
            <person name="Henrissat B."/>
            <person name="Kuo A."/>
            <person name="Liang C."/>
            <person name="Lipzen A."/>
            <person name="Lutzoni F."/>
            <person name="Magnuson J."/>
            <person name="Mondo S."/>
            <person name="Nolan M."/>
            <person name="Ohm R."/>
            <person name="Pangilinan J."/>
            <person name="Park H.-J."/>
            <person name="Ramirez L."/>
            <person name="Alfaro M."/>
            <person name="Sun H."/>
            <person name="Tritt A."/>
            <person name="Yoshinaga Y."/>
            <person name="Zwiers L.-H."/>
            <person name="Turgeon B.G."/>
            <person name="Goodwin S.B."/>
            <person name="Spatafora J.W."/>
            <person name="Crous P.W."/>
            <person name="Grigoriev I.V."/>
        </authorList>
    </citation>
    <scope>NUCLEOTIDE SEQUENCE</scope>
    <source>
        <strain evidence="6">CBS 342.82</strain>
    </source>
</reference>
<feature type="domain" description="Tandem CCCH zinc finger" evidence="4">
    <location>
        <begin position="398"/>
        <end position="447"/>
    </location>
</feature>
<evidence type="ECO:0000313" key="6">
    <source>
        <dbReference type="RefSeq" id="XP_033460719.1"/>
    </source>
</evidence>
<gene>
    <name evidence="6" type="ORF">K489DRAFT_394208</name>
</gene>
<reference evidence="6" key="2">
    <citation type="submission" date="2020-04" db="EMBL/GenBank/DDBJ databases">
        <authorList>
            <consortium name="NCBI Genome Project"/>
        </authorList>
    </citation>
    <scope>NUCLEOTIDE SEQUENCE</scope>
    <source>
        <strain evidence="6">CBS 342.82</strain>
    </source>
</reference>
<dbReference type="Pfam" id="PF25542">
    <property type="entry name" value="zf-CCCH_12"/>
    <property type="match status" value="1"/>
</dbReference>
<dbReference type="GeneID" id="54364598"/>
<sequence>MLGQIDTSDYLGRLEVFRKSDAERDALLQEVEQTADYNNEKDSRRLWQSKANTSQRLLDQHNKQSATSNFAVALIDGDGALFQDYLYKQGTNGGAEAAGLLHTEIQSHLQTIYPDGNVGDWNIVVQVFCNLQGLTAALLRAGIISNHTDLSEFGRSFGLARPLFNFIDVGTGKERADHKIRETLRLYLPISQCKHVLFAPCHDNGYLPVLESYRMDPAMKTRITLVETKPREPGYAKLGFGMISMPNVFRSDDIVVPTRSIVMPTVPKALATRPTPPSSIAHTANSEKSASSAPINNVTNGATGSWATVGKSGAATKTIDISSQKPQKNKYLLLNAYDERLDEPLPRPDPLAEARFADTVKQHGKNLCNAHHLSGHCPAGEWCDYAHLKKLTQGEMLVLKHKSRGRQCPKKLDCRDIDCTYGHNCKFAGNCHSPNCHFYGTHDIDMEPAQKLYDDGNLEWIASYLEKNRK</sequence>
<reference evidence="6" key="3">
    <citation type="submission" date="2025-08" db="UniProtKB">
        <authorList>
            <consortium name="RefSeq"/>
        </authorList>
    </citation>
    <scope>IDENTIFICATION</scope>
    <source>
        <strain evidence="6">CBS 342.82</strain>
    </source>
</reference>
<dbReference type="Pfam" id="PF25540">
    <property type="entry name" value="DUF7923"/>
    <property type="match status" value="1"/>
</dbReference>
<evidence type="ECO:0000259" key="2">
    <source>
        <dbReference type="Pfam" id="PF25540"/>
    </source>
</evidence>
<accession>A0A6J3M723</accession>
<dbReference type="Pfam" id="PF25543">
    <property type="entry name" value="zf-CCCH_tandem"/>
    <property type="match status" value="1"/>
</dbReference>
<dbReference type="AlphaFoldDB" id="A0A6J3M723"/>
<dbReference type="InterPro" id="IPR057683">
    <property type="entry name" value="DUF7923"/>
</dbReference>
<feature type="compositionally biased region" description="Polar residues" evidence="1">
    <location>
        <begin position="278"/>
        <end position="295"/>
    </location>
</feature>
<dbReference type="PANTHER" id="PTHR37543">
    <property type="entry name" value="CCCH ZINC FINGER DNA BINDING PROTEIN (AFU_ORTHOLOGUE AFUA_5G12760)"/>
    <property type="match status" value="1"/>
</dbReference>